<evidence type="ECO:0000256" key="1">
    <source>
        <dbReference type="SAM" id="MobiDB-lite"/>
    </source>
</evidence>
<feature type="region of interest" description="Disordered" evidence="1">
    <location>
        <begin position="90"/>
        <end position="178"/>
    </location>
</feature>
<evidence type="ECO:0000313" key="3">
    <source>
        <dbReference type="Proteomes" id="UP001626550"/>
    </source>
</evidence>
<gene>
    <name evidence="2" type="ORF">Ciccas_006480</name>
</gene>
<reference evidence="2 3" key="1">
    <citation type="submission" date="2024-11" db="EMBL/GenBank/DDBJ databases">
        <title>Adaptive evolution of stress response genes in parasites aligns with host niche diversity.</title>
        <authorList>
            <person name="Hahn C."/>
            <person name="Resl P."/>
        </authorList>
    </citation>
    <scope>NUCLEOTIDE SEQUENCE [LARGE SCALE GENOMIC DNA]</scope>
    <source>
        <strain evidence="2">EGGRZ-B1_66</strain>
        <tissue evidence="2">Body</tissue>
    </source>
</reference>
<proteinExistence type="predicted"/>
<comment type="caution">
    <text evidence="2">The sequence shown here is derived from an EMBL/GenBank/DDBJ whole genome shotgun (WGS) entry which is preliminary data.</text>
</comment>
<dbReference type="AlphaFoldDB" id="A0ABD2Q5N9"/>
<sequence length="178" mass="20338">MKQISHESRLSSSMNSAVFGDYKRPNYFIIHPNWLSESISIQKMGLEPRPPPIPTSKSLQNLVGKPPCHPNYRKQKSVFQKTTWPIDCRCNGTQPVYMSRPPTATKRLTPRPSVERSKSVPSQQDNKRPETAPYVSLEKKQESLMSNNSNEEQKDEAKVSESDWQDKSNVEEAEEGTF</sequence>
<evidence type="ECO:0008006" key="4">
    <source>
        <dbReference type="Google" id="ProtNLM"/>
    </source>
</evidence>
<dbReference type="Proteomes" id="UP001626550">
    <property type="component" value="Unassembled WGS sequence"/>
</dbReference>
<name>A0ABD2Q5N9_9PLAT</name>
<feature type="compositionally biased region" description="Basic and acidic residues" evidence="1">
    <location>
        <begin position="151"/>
        <end position="170"/>
    </location>
</feature>
<keyword evidence="3" id="KW-1185">Reference proteome</keyword>
<evidence type="ECO:0000313" key="2">
    <source>
        <dbReference type="EMBL" id="KAL3314889.1"/>
    </source>
</evidence>
<organism evidence="2 3">
    <name type="scientific">Cichlidogyrus casuarinus</name>
    <dbReference type="NCBI Taxonomy" id="1844966"/>
    <lineage>
        <taxon>Eukaryota</taxon>
        <taxon>Metazoa</taxon>
        <taxon>Spiralia</taxon>
        <taxon>Lophotrochozoa</taxon>
        <taxon>Platyhelminthes</taxon>
        <taxon>Monogenea</taxon>
        <taxon>Monopisthocotylea</taxon>
        <taxon>Dactylogyridea</taxon>
        <taxon>Ancyrocephalidae</taxon>
        <taxon>Cichlidogyrus</taxon>
    </lineage>
</organism>
<dbReference type="EMBL" id="JBJKFK010000877">
    <property type="protein sequence ID" value="KAL3314889.1"/>
    <property type="molecule type" value="Genomic_DNA"/>
</dbReference>
<accession>A0ABD2Q5N9</accession>
<protein>
    <recommendedName>
        <fullName evidence="4">BRCT domain-containing protein</fullName>
    </recommendedName>
</protein>